<dbReference type="Pfam" id="PF08245">
    <property type="entry name" value="Mur_ligase_M"/>
    <property type="match status" value="1"/>
</dbReference>
<dbReference type="SUPFAM" id="SSF51419">
    <property type="entry name" value="PLP-binding barrel"/>
    <property type="match status" value="1"/>
</dbReference>
<dbReference type="SUPFAM" id="SSF63418">
    <property type="entry name" value="MurE/MurF N-terminal domain"/>
    <property type="match status" value="1"/>
</dbReference>
<comment type="pathway">
    <text evidence="5">Amino-acid biosynthesis; D-alanine biosynthesis; D-alanine from L-alanine: step 1/1.</text>
</comment>
<dbReference type="InterPro" id="IPR035911">
    <property type="entry name" value="MurE/MurF_N"/>
</dbReference>
<dbReference type="STRING" id="1796646.A4V02_06995"/>
<dbReference type="InterPro" id="IPR029066">
    <property type="entry name" value="PLP-binding_barrel"/>
</dbReference>
<evidence type="ECO:0000313" key="9">
    <source>
        <dbReference type="EMBL" id="ANU63496.1"/>
    </source>
</evidence>
<dbReference type="SUPFAM" id="SSF53623">
    <property type="entry name" value="MurD-like peptide ligases, catalytic domain"/>
    <property type="match status" value="1"/>
</dbReference>
<dbReference type="Pfam" id="PF00842">
    <property type="entry name" value="Ala_racemase_C"/>
    <property type="match status" value="1"/>
</dbReference>
<dbReference type="GO" id="GO:0005524">
    <property type="term" value="F:ATP binding"/>
    <property type="evidence" value="ECO:0007669"/>
    <property type="project" value="InterPro"/>
</dbReference>
<feature type="domain" description="Alanine racemase C-terminal" evidence="8">
    <location>
        <begin position="704"/>
        <end position="828"/>
    </location>
</feature>
<dbReference type="EC" id="5.1.1.1" evidence="5"/>
<dbReference type="NCBIfam" id="NF008897">
    <property type="entry name" value="PRK11930.1"/>
    <property type="match status" value="1"/>
</dbReference>
<dbReference type="Gene3D" id="3.40.1190.10">
    <property type="entry name" value="Mur-like, catalytic domain"/>
    <property type="match status" value="1"/>
</dbReference>
<keyword evidence="3 5" id="KW-0663">Pyridoxal phosphate</keyword>
<dbReference type="InterPro" id="IPR013221">
    <property type="entry name" value="Mur_ligase_cen"/>
</dbReference>
<evidence type="ECO:0000256" key="3">
    <source>
        <dbReference type="ARBA" id="ARBA00022898"/>
    </source>
</evidence>
<dbReference type="GO" id="GO:0008784">
    <property type="term" value="F:alanine racemase activity"/>
    <property type="evidence" value="ECO:0007669"/>
    <property type="project" value="UniProtKB-UniRule"/>
</dbReference>
<evidence type="ECO:0000256" key="4">
    <source>
        <dbReference type="ARBA" id="ARBA00023235"/>
    </source>
</evidence>
<dbReference type="SMART" id="SM01005">
    <property type="entry name" value="Ala_racemase_C"/>
    <property type="match status" value="1"/>
</dbReference>
<dbReference type="AlphaFoldDB" id="A0A1B1S9M5"/>
<evidence type="ECO:0000256" key="2">
    <source>
        <dbReference type="ARBA" id="ARBA00001933"/>
    </source>
</evidence>
<dbReference type="OrthoDB" id="9801978at2"/>
<comment type="function">
    <text evidence="5">Catalyzes the interconversion of L-alanine and D-alanine. May also act on other amino acids.</text>
</comment>
<feature type="active site" description="Proton acceptor; specific for D-alanine" evidence="5">
    <location>
        <position position="499"/>
    </location>
</feature>
<dbReference type="RefSeq" id="WP_068960809.1">
    <property type="nucleotide sequence ID" value="NZ_CAJTCT010000028.1"/>
</dbReference>
<dbReference type="NCBIfam" id="TIGR00492">
    <property type="entry name" value="alr"/>
    <property type="match status" value="1"/>
</dbReference>
<dbReference type="Gene3D" id="3.40.1390.10">
    <property type="entry name" value="MurE/MurF, N-terminal domain"/>
    <property type="match status" value="1"/>
</dbReference>
<comment type="cofactor">
    <cofactor evidence="2 5 6">
        <name>pyridoxal 5'-phosphate</name>
        <dbReference type="ChEBI" id="CHEBI:597326"/>
    </cofactor>
</comment>
<dbReference type="PANTHER" id="PTHR30511">
    <property type="entry name" value="ALANINE RACEMASE"/>
    <property type="match status" value="1"/>
</dbReference>
<keyword evidence="4 5" id="KW-0413">Isomerase</keyword>
<dbReference type="InterPro" id="IPR000821">
    <property type="entry name" value="Ala_racemase"/>
</dbReference>
<dbReference type="HAMAP" id="MF_01201">
    <property type="entry name" value="Ala_racemase"/>
    <property type="match status" value="1"/>
</dbReference>
<evidence type="ECO:0000313" key="10">
    <source>
        <dbReference type="Proteomes" id="UP000186351"/>
    </source>
</evidence>
<dbReference type="PANTHER" id="PTHR30511:SF0">
    <property type="entry name" value="ALANINE RACEMASE, CATABOLIC-RELATED"/>
    <property type="match status" value="1"/>
</dbReference>
<dbReference type="SUPFAM" id="SSF53244">
    <property type="entry name" value="MurD-like peptide ligases, peptide-binding domain"/>
    <property type="match status" value="1"/>
</dbReference>
<dbReference type="Gene3D" id="3.20.20.10">
    <property type="entry name" value="Alanine racemase"/>
    <property type="match status" value="1"/>
</dbReference>
<evidence type="ECO:0000256" key="6">
    <source>
        <dbReference type="PIRSR" id="PIRSR600821-50"/>
    </source>
</evidence>
<dbReference type="PRINTS" id="PR00992">
    <property type="entry name" value="ALARACEMASE"/>
</dbReference>
<dbReference type="EMBL" id="CP015402">
    <property type="protein sequence ID" value="ANU63496.1"/>
    <property type="molecule type" value="Genomic_DNA"/>
</dbReference>
<organism evidence="9 10">
    <name type="scientific">Muribaculum intestinale</name>
    <dbReference type="NCBI Taxonomy" id="1796646"/>
    <lineage>
        <taxon>Bacteria</taxon>
        <taxon>Pseudomonadati</taxon>
        <taxon>Bacteroidota</taxon>
        <taxon>Bacteroidia</taxon>
        <taxon>Bacteroidales</taxon>
        <taxon>Muribaculaceae</taxon>
        <taxon>Muribaculum</taxon>
    </lineage>
</organism>
<accession>A0A1Z2XJ17</accession>
<dbReference type="InterPro" id="IPR001608">
    <property type="entry name" value="Ala_racemase_N"/>
</dbReference>
<comment type="catalytic activity">
    <reaction evidence="1 5">
        <text>L-alanine = D-alanine</text>
        <dbReference type="Rhea" id="RHEA:20249"/>
        <dbReference type="ChEBI" id="CHEBI:57416"/>
        <dbReference type="ChEBI" id="CHEBI:57972"/>
        <dbReference type="EC" id="5.1.1.1"/>
    </reaction>
</comment>
<evidence type="ECO:0000259" key="8">
    <source>
        <dbReference type="SMART" id="SM01005"/>
    </source>
</evidence>
<evidence type="ECO:0000256" key="5">
    <source>
        <dbReference type="HAMAP-Rule" id="MF_01201"/>
    </source>
</evidence>
<dbReference type="GO" id="GO:0030170">
    <property type="term" value="F:pyridoxal phosphate binding"/>
    <property type="evidence" value="ECO:0007669"/>
    <property type="project" value="UniProtKB-UniRule"/>
</dbReference>
<dbReference type="InterPro" id="IPR009006">
    <property type="entry name" value="Ala_racemase/Decarboxylase_C"/>
</dbReference>
<dbReference type="KEGG" id="pary:A4V02_06995"/>
<dbReference type="UniPathway" id="UPA00042">
    <property type="reaction ID" value="UER00497"/>
</dbReference>
<gene>
    <name evidence="9" type="ORF">A4V02_06995</name>
</gene>
<feature type="binding site" evidence="5 7">
    <location>
        <position position="774"/>
    </location>
    <ligand>
        <name>substrate</name>
    </ligand>
</feature>
<name>A0A1B1S9M5_9BACT</name>
<dbReference type="SUPFAM" id="SSF50621">
    <property type="entry name" value="Alanine racemase C-terminal domain-like"/>
    <property type="match status" value="1"/>
</dbReference>
<evidence type="ECO:0000256" key="7">
    <source>
        <dbReference type="PIRSR" id="PIRSR600821-52"/>
    </source>
</evidence>
<dbReference type="InterPro" id="IPR036615">
    <property type="entry name" value="Mur_ligase_C_dom_sf"/>
</dbReference>
<dbReference type="Gene3D" id="2.40.37.10">
    <property type="entry name" value="Lyase, Ornithine Decarboxylase, Chain A, domain 1"/>
    <property type="match status" value="1"/>
</dbReference>
<sequence length="830" mass="92026">MQYSALRIADILNVATPIYPDALIDVLLTDSRSLTYPERTLFFALTTPSGDGHRYVAELYRRGVRNFVVRRRPDTADACYTDANFFVVPDVRAALQQLARIHRGKFPSLPVIGITGSRGKTTLKEWLHHLLSSSIHTVRSPRSYNSQIGVPLSLWEITPDAELGIFEAGISEKGEMDALRDMIAPTIGVITNVGIEHADGFASRSDKCDEKIKLFSACQKVVYSVDDPLLAQRAACAIQPERSITVSRLGDNNADIKIHCTINRAESCADIHFDAHHFHLNGNIKIPFTSEAALDNASLAIGTLIAMGMNPSELSERFTSIPNIDTRLNVIEGVNNCILITDHYAADYPSLMSALDFMNRRRTSGQHTTVILPDMETVGTDDVEHMYKNISLLLVKYGIDRIIGIGEEITRHACIFPSGNSRFYTSVADFMAAETPTDFGHSLILVKGAENHNTEQITEMLEARQHETVLEVDLDAMVHNFNIFRAQLKPSTGIVAMVKASGYGAGSYELAKTLQNQGAAYLAVAVADEAMDLRNSGITMPIMVLNPKVTNYHTLFSHMLEPEVYSFDLLHEIIEEGRRYGVKDFPIHIKLDTGMHRLGFIESDIDQLISELKSQDIVTPRSVFSHLAAADCPDMDDYTMEQFTMFERCSSRMKDAFPGMLRHILNSTGITRFPQYQYDMVRLGICLYGIPTLSDGSQNDLQPVSSLYTVVISIKNWSAGTTVGYGRKGVLTRDSRIATIPIGYADGLRRALGCGHSSVWVNGSLCPIIGNICMDICMVDVTDARCEVGDRVEIFGHNINVADIADKLGTIPYEVLSSVSSRVKRIYFRE</sequence>
<dbReference type="CDD" id="cd00430">
    <property type="entry name" value="PLPDE_III_AR"/>
    <property type="match status" value="1"/>
</dbReference>
<dbReference type="GeneID" id="65536600"/>
<feature type="active site" description="Proton acceptor; specific for L-alanine" evidence="5">
    <location>
        <position position="725"/>
    </location>
</feature>
<dbReference type="GO" id="GO:0016881">
    <property type="term" value="F:acid-amino acid ligase activity"/>
    <property type="evidence" value="ECO:0007669"/>
    <property type="project" value="InterPro"/>
</dbReference>
<dbReference type="Gene3D" id="3.90.190.20">
    <property type="entry name" value="Mur ligase, C-terminal domain"/>
    <property type="match status" value="1"/>
</dbReference>
<dbReference type="GO" id="GO:0005829">
    <property type="term" value="C:cytosol"/>
    <property type="evidence" value="ECO:0007669"/>
    <property type="project" value="TreeGrafter"/>
</dbReference>
<accession>A0A1B1S9M5</accession>
<comment type="similarity">
    <text evidence="5">Belongs to the alanine racemase family.</text>
</comment>
<feature type="modified residue" description="N6-(pyridoxal phosphate)lysine" evidence="5 6">
    <location>
        <position position="499"/>
    </location>
</feature>
<proteinExistence type="inferred from homology"/>
<dbReference type="FunFam" id="3.20.20.10:FF:000002">
    <property type="entry name" value="Alanine racemase"/>
    <property type="match status" value="1"/>
</dbReference>
<dbReference type="InterPro" id="IPR036565">
    <property type="entry name" value="Mur-like_cat_sf"/>
</dbReference>
<protein>
    <recommendedName>
        <fullName evidence="5">Alanine racemase</fullName>
        <ecNumber evidence="5">5.1.1.1</ecNumber>
    </recommendedName>
</protein>
<dbReference type="GO" id="GO:0030632">
    <property type="term" value="P:D-alanine biosynthetic process"/>
    <property type="evidence" value="ECO:0007669"/>
    <property type="project" value="UniProtKB-UniRule"/>
</dbReference>
<keyword evidence="10" id="KW-1185">Reference proteome</keyword>
<dbReference type="InterPro" id="IPR011079">
    <property type="entry name" value="Ala_racemase_C"/>
</dbReference>
<dbReference type="Proteomes" id="UP000186351">
    <property type="component" value="Chromosome"/>
</dbReference>
<evidence type="ECO:0000256" key="1">
    <source>
        <dbReference type="ARBA" id="ARBA00000316"/>
    </source>
</evidence>
<reference evidence="10" key="1">
    <citation type="submission" date="2016-04" db="EMBL/GenBank/DDBJ databases">
        <title>Complete Genome Sequences of Twelve Strains of a Stable Defined Moderately Diverse Mouse Microbiota 2 (sDMDMm2).</title>
        <authorList>
            <person name="Uchimura Y."/>
            <person name="Wyss M."/>
            <person name="Brugiroux S."/>
            <person name="Limenitakis J.P."/>
            <person name="Stecher B."/>
            <person name="McCoy K.D."/>
            <person name="Macpherson A.J."/>
        </authorList>
    </citation>
    <scope>NUCLEOTIDE SEQUENCE [LARGE SCALE GENOMIC DNA]</scope>
    <source>
        <strain evidence="10">YL27</strain>
    </source>
</reference>
<feature type="binding site" evidence="5 7">
    <location>
        <position position="597"/>
    </location>
    <ligand>
        <name>substrate</name>
    </ligand>
</feature>
<dbReference type="Pfam" id="PF01168">
    <property type="entry name" value="Ala_racemase_N"/>
    <property type="match status" value="1"/>
</dbReference>